<proteinExistence type="predicted"/>
<keyword evidence="2 4" id="KW-0863">Zinc-finger</keyword>
<evidence type="ECO:0000256" key="5">
    <source>
        <dbReference type="SAM" id="Phobius"/>
    </source>
</evidence>
<evidence type="ECO:0000313" key="8">
    <source>
        <dbReference type="Proteomes" id="UP000501690"/>
    </source>
</evidence>
<feature type="domain" description="GRF-type" evidence="6">
    <location>
        <begin position="47"/>
        <end position="93"/>
    </location>
</feature>
<keyword evidence="5" id="KW-1133">Transmembrane helix</keyword>
<name>A0A4D6MGQ1_VIGUN</name>
<evidence type="ECO:0000256" key="2">
    <source>
        <dbReference type="ARBA" id="ARBA00022771"/>
    </source>
</evidence>
<dbReference type="InterPro" id="IPR010666">
    <property type="entry name" value="Znf_GRF"/>
</dbReference>
<evidence type="ECO:0000259" key="6">
    <source>
        <dbReference type="PROSITE" id="PS51999"/>
    </source>
</evidence>
<evidence type="ECO:0000256" key="3">
    <source>
        <dbReference type="ARBA" id="ARBA00022833"/>
    </source>
</evidence>
<keyword evidence="3" id="KW-0862">Zinc</keyword>
<keyword evidence="5" id="KW-0472">Membrane</keyword>
<sequence>MSFSNSSGSCTCGGKQPSGGYDGGRSSHGGGSSHGCGARIFAIKPMCYCGQTAVLRTAKTPKNRGKQFWGCPKFKSGSQDLGGCNFFQWFIEQEIEERDMVQMEEKDVVKMEEKDFGGNKVLKVEKIEEKDVVNMRERDGGWIITRKLDEAIVRLQKWMKLMLGMMVVVVLMVLDEVMVVDGWMVLLWCVVLPGLRELMQFVVGQIM</sequence>
<dbReference type="AlphaFoldDB" id="A0A4D6MGQ1"/>
<accession>A0A4D6MGQ1</accession>
<dbReference type="Pfam" id="PF06839">
    <property type="entry name" value="Zn_ribbon_GRF"/>
    <property type="match status" value="1"/>
</dbReference>
<keyword evidence="8" id="KW-1185">Reference proteome</keyword>
<dbReference type="EMBL" id="CP039351">
    <property type="protein sequence ID" value="QCE00576.1"/>
    <property type="molecule type" value="Genomic_DNA"/>
</dbReference>
<dbReference type="PROSITE" id="PS51999">
    <property type="entry name" value="ZF_GRF"/>
    <property type="match status" value="1"/>
</dbReference>
<reference evidence="7 8" key="1">
    <citation type="submission" date="2019-04" db="EMBL/GenBank/DDBJ databases">
        <title>An improved genome assembly and genetic linkage map for asparagus bean, Vigna unguiculata ssp. sesquipedialis.</title>
        <authorList>
            <person name="Xia Q."/>
            <person name="Zhang R."/>
            <person name="Dong Y."/>
        </authorList>
    </citation>
    <scope>NUCLEOTIDE SEQUENCE [LARGE SCALE GENOMIC DNA]</scope>
    <source>
        <tissue evidence="7">Leaf</tissue>
    </source>
</reference>
<dbReference type="GO" id="GO:0008270">
    <property type="term" value="F:zinc ion binding"/>
    <property type="evidence" value="ECO:0007669"/>
    <property type="project" value="UniProtKB-KW"/>
</dbReference>
<feature type="transmembrane region" description="Helical" evidence="5">
    <location>
        <begin position="161"/>
        <end position="179"/>
    </location>
</feature>
<keyword evidence="5" id="KW-0812">Transmembrane</keyword>
<dbReference type="PANTHER" id="PTHR33248">
    <property type="entry name" value="ZINC ION-BINDING PROTEIN"/>
    <property type="match status" value="1"/>
</dbReference>
<evidence type="ECO:0000256" key="1">
    <source>
        <dbReference type="ARBA" id="ARBA00022723"/>
    </source>
</evidence>
<organism evidence="7 8">
    <name type="scientific">Vigna unguiculata</name>
    <name type="common">Cowpea</name>
    <dbReference type="NCBI Taxonomy" id="3917"/>
    <lineage>
        <taxon>Eukaryota</taxon>
        <taxon>Viridiplantae</taxon>
        <taxon>Streptophyta</taxon>
        <taxon>Embryophyta</taxon>
        <taxon>Tracheophyta</taxon>
        <taxon>Spermatophyta</taxon>
        <taxon>Magnoliopsida</taxon>
        <taxon>eudicotyledons</taxon>
        <taxon>Gunneridae</taxon>
        <taxon>Pentapetalae</taxon>
        <taxon>rosids</taxon>
        <taxon>fabids</taxon>
        <taxon>Fabales</taxon>
        <taxon>Fabaceae</taxon>
        <taxon>Papilionoideae</taxon>
        <taxon>50 kb inversion clade</taxon>
        <taxon>NPAAA clade</taxon>
        <taxon>indigoferoid/millettioid clade</taxon>
        <taxon>Phaseoleae</taxon>
        <taxon>Vigna</taxon>
    </lineage>
</organism>
<keyword evidence="1" id="KW-0479">Metal-binding</keyword>
<protein>
    <recommendedName>
        <fullName evidence="6">GRF-type domain-containing protein</fullName>
    </recommendedName>
</protein>
<evidence type="ECO:0000313" key="7">
    <source>
        <dbReference type="EMBL" id="QCE00576.1"/>
    </source>
</evidence>
<evidence type="ECO:0000256" key="4">
    <source>
        <dbReference type="PROSITE-ProRule" id="PRU01343"/>
    </source>
</evidence>
<dbReference type="Proteomes" id="UP000501690">
    <property type="component" value="Linkage Group LG7"/>
</dbReference>
<gene>
    <name evidence="7" type="ORF">DEO72_LG7g1866</name>
</gene>